<dbReference type="PANTHER" id="PTHR23525:SF1">
    <property type="entry name" value="NODULIN-LIKE DOMAIN-CONTAINING PROTEIN"/>
    <property type="match status" value="1"/>
</dbReference>
<dbReference type="Gene3D" id="1.20.1250.20">
    <property type="entry name" value="MFS general substrate transporter like domains"/>
    <property type="match status" value="2"/>
</dbReference>
<feature type="transmembrane region" description="Helical" evidence="2">
    <location>
        <begin position="36"/>
        <end position="55"/>
    </location>
</feature>
<evidence type="ECO:0000256" key="1">
    <source>
        <dbReference type="ARBA" id="ARBA00004141"/>
    </source>
</evidence>
<dbReference type="PROSITE" id="PS50850">
    <property type="entry name" value="MFS"/>
    <property type="match status" value="1"/>
</dbReference>
<dbReference type="InterPro" id="IPR020846">
    <property type="entry name" value="MFS_dom"/>
</dbReference>
<accession>A0A813GL60</accession>
<keyword evidence="2" id="KW-0812">Transmembrane</keyword>
<name>A0A813GL60_POLGL</name>
<feature type="domain" description="Major facilitator superfamily (MFS) profile" evidence="3">
    <location>
        <begin position="279"/>
        <end position="464"/>
    </location>
</feature>
<gene>
    <name evidence="4" type="ORF">PGLA1383_LOCUS43816</name>
    <name evidence="5" type="ORF">PGLA2088_LOCUS21030</name>
</gene>
<keyword evidence="2" id="KW-1133">Transmembrane helix</keyword>
<evidence type="ECO:0000313" key="6">
    <source>
        <dbReference type="Proteomes" id="UP000654075"/>
    </source>
</evidence>
<feature type="transmembrane region" description="Helical" evidence="2">
    <location>
        <begin position="348"/>
        <end position="377"/>
    </location>
</feature>
<evidence type="ECO:0000259" key="3">
    <source>
        <dbReference type="PROSITE" id="PS50850"/>
    </source>
</evidence>
<dbReference type="InterPro" id="IPR011701">
    <property type="entry name" value="MFS"/>
</dbReference>
<feature type="transmembrane region" description="Helical" evidence="2">
    <location>
        <begin position="199"/>
        <end position="224"/>
    </location>
</feature>
<reference evidence="4" key="1">
    <citation type="submission" date="2021-02" db="EMBL/GenBank/DDBJ databases">
        <authorList>
            <person name="Dougan E. K."/>
            <person name="Rhodes N."/>
            <person name="Thang M."/>
            <person name="Chan C."/>
        </authorList>
    </citation>
    <scope>NUCLEOTIDE SEQUENCE</scope>
</reference>
<dbReference type="SUPFAM" id="SSF103473">
    <property type="entry name" value="MFS general substrate transporter"/>
    <property type="match status" value="1"/>
</dbReference>
<dbReference type="PANTHER" id="PTHR23525">
    <property type="entry name" value="TRANSPORTER, PUTATIVE-RELATED"/>
    <property type="match status" value="1"/>
</dbReference>
<feature type="transmembrane region" description="Helical" evidence="2">
    <location>
        <begin position="440"/>
        <end position="460"/>
    </location>
</feature>
<dbReference type="Proteomes" id="UP000654075">
    <property type="component" value="Unassembled WGS sequence"/>
</dbReference>
<dbReference type="Proteomes" id="UP000626109">
    <property type="component" value="Unassembled WGS sequence"/>
</dbReference>
<evidence type="ECO:0000256" key="2">
    <source>
        <dbReference type="SAM" id="Phobius"/>
    </source>
</evidence>
<comment type="subcellular location">
    <subcellularLocation>
        <location evidence="1">Membrane</location>
        <topology evidence="1">Multi-pass membrane protein</topology>
    </subcellularLocation>
</comment>
<keyword evidence="6" id="KW-1185">Reference proteome</keyword>
<dbReference type="InterPro" id="IPR036259">
    <property type="entry name" value="MFS_trans_sf"/>
</dbReference>
<organism evidence="4 6">
    <name type="scientific">Polarella glacialis</name>
    <name type="common">Dinoflagellate</name>
    <dbReference type="NCBI Taxonomy" id="89957"/>
    <lineage>
        <taxon>Eukaryota</taxon>
        <taxon>Sar</taxon>
        <taxon>Alveolata</taxon>
        <taxon>Dinophyceae</taxon>
        <taxon>Suessiales</taxon>
        <taxon>Suessiaceae</taxon>
        <taxon>Polarella</taxon>
    </lineage>
</organism>
<evidence type="ECO:0000313" key="4">
    <source>
        <dbReference type="EMBL" id="CAE8626940.1"/>
    </source>
</evidence>
<evidence type="ECO:0000313" key="5">
    <source>
        <dbReference type="EMBL" id="CAE8678841.1"/>
    </source>
</evidence>
<dbReference type="GO" id="GO:0016020">
    <property type="term" value="C:membrane"/>
    <property type="evidence" value="ECO:0007669"/>
    <property type="project" value="UniProtKB-SubCell"/>
</dbReference>
<keyword evidence="2" id="KW-0472">Membrane</keyword>
<dbReference type="GO" id="GO:0022857">
    <property type="term" value="F:transmembrane transporter activity"/>
    <property type="evidence" value="ECO:0007669"/>
    <property type="project" value="InterPro"/>
</dbReference>
<feature type="transmembrane region" description="Helical" evidence="2">
    <location>
        <begin position="316"/>
        <end position="336"/>
    </location>
</feature>
<feature type="transmembrane region" description="Helical" evidence="2">
    <location>
        <begin position="162"/>
        <end position="187"/>
    </location>
</feature>
<feature type="transmembrane region" description="Helical" evidence="2">
    <location>
        <begin position="276"/>
        <end position="296"/>
    </location>
</feature>
<dbReference type="AlphaFoldDB" id="A0A813GL60"/>
<dbReference type="EMBL" id="CAJNNW010025716">
    <property type="protein sequence ID" value="CAE8678841.1"/>
    <property type="molecule type" value="Genomic_DNA"/>
</dbReference>
<dbReference type="OMA" id="IATHAII"/>
<dbReference type="Pfam" id="PF07690">
    <property type="entry name" value="MFS_1"/>
    <property type="match status" value="1"/>
</dbReference>
<feature type="transmembrane region" description="Helical" evidence="2">
    <location>
        <begin position="75"/>
        <end position="92"/>
    </location>
</feature>
<feature type="transmembrane region" description="Helical" evidence="2">
    <location>
        <begin position="99"/>
        <end position="121"/>
    </location>
</feature>
<dbReference type="EMBL" id="CAJNNV010029078">
    <property type="protein sequence ID" value="CAE8626940.1"/>
    <property type="molecule type" value="Genomic_DNA"/>
</dbReference>
<sequence>MSPPLVALCTAGAEPSERSSQQSLAVAALPPVVKRLLLLQCVLSAANSWAFGALFDIDLYLLFGHLNTFVGACESVRGIAGLIAAVPLGYMADKYGRSFALRLSASFAPLIAVAAAIALLAKLPWLILLSVAAWSVCQQGMLGAMTAWLADLVPPGEARSRVMGWQVVAQQIGMCGGPLVQLLVIWLCGQEKDTWNPGFLAALLLSGLLLVALVTPLAWSSAIANADHLMRLRAEGPLQGSNSSLSGSQAAEPQEVEAEDVVPEWARASLRSGCKVNWVVVILLEASFTLTLLFAGMSAKYFSLFFKQDFGFDAEMICMLNAAFPLVVAGLVPLCGTFARRFGEVPGILLWTFLGGAMHVFLARASSASSAVAFFLLRQAFMKSRDPLYQTLIMDCLEKRFRGRFGSITSMRSVTWAGSSFIGGIVADRNHSDYRLVFDISGVLIATISTAVVLPLLYLVPRRR</sequence>
<protein>
    <recommendedName>
        <fullName evidence="3">Major facilitator superfamily (MFS) profile domain-containing protein</fullName>
    </recommendedName>
</protein>
<proteinExistence type="predicted"/>
<comment type="caution">
    <text evidence="4">The sequence shown here is derived from an EMBL/GenBank/DDBJ whole genome shotgun (WGS) entry which is preliminary data.</text>
</comment>